<dbReference type="EMBL" id="BAAAQX010000041">
    <property type="protein sequence ID" value="GAA2214458.1"/>
    <property type="molecule type" value="Genomic_DNA"/>
</dbReference>
<accession>A0ABN3CYX6</accession>
<sequence length="156" mass="16877">MQEIVKPLFLPSWQRNWIMPGGESMRLSLKTMGTLALGGALAASLLSAPAASAAPAAALPGCPAPRTANVDHGTGVMKGTFNLKTAPYAACGNVARLRAGQVLYFHCWTLNRYGKHWVYARVKGTRTYGWMSLDNLRSVKNSRPTFCPGEDHRSEG</sequence>
<evidence type="ECO:0008006" key="3">
    <source>
        <dbReference type="Google" id="ProtNLM"/>
    </source>
</evidence>
<organism evidence="1 2">
    <name type="scientific">Nonomuraea monospora</name>
    <dbReference type="NCBI Taxonomy" id="568818"/>
    <lineage>
        <taxon>Bacteria</taxon>
        <taxon>Bacillati</taxon>
        <taxon>Actinomycetota</taxon>
        <taxon>Actinomycetes</taxon>
        <taxon>Streptosporangiales</taxon>
        <taxon>Streptosporangiaceae</taxon>
        <taxon>Nonomuraea</taxon>
    </lineage>
</organism>
<name>A0ABN3CYX6_9ACTN</name>
<proteinExistence type="predicted"/>
<evidence type="ECO:0000313" key="2">
    <source>
        <dbReference type="Proteomes" id="UP001499843"/>
    </source>
</evidence>
<dbReference type="Proteomes" id="UP001499843">
    <property type="component" value="Unassembled WGS sequence"/>
</dbReference>
<protein>
    <recommendedName>
        <fullName evidence="3">SH3 domain-containing protein</fullName>
    </recommendedName>
</protein>
<keyword evidence="2" id="KW-1185">Reference proteome</keyword>
<evidence type="ECO:0000313" key="1">
    <source>
        <dbReference type="EMBL" id="GAA2214458.1"/>
    </source>
</evidence>
<gene>
    <name evidence="1" type="ORF">GCM10009850_099230</name>
</gene>
<reference evidence="1 2" key="1">
    <citation type="journal article" date="2019" name="Int. J. Syst. Evol. Microbiol.">
        <title>The Global Catalogue of Microorganisms (GCM) 10K type strain sequencing project: providing services to taxonomists for standard genome sequencing and annotation.</title>
        <authorList>
            <consortium name="The Broad Institute Genomics Platform"/>
            <consortium name="The Broad Institute Genome Sequencing Center for Infectious Disease"/>
            <person name="Wu L."/>
            <person name="Ma J."/>
        </authorList>
    </citation>
    <scope>NUCLEOTIDE SEQUENCE [LARGE SCALE GENOMIC DNA]</scope>
    <source>
        <strain evidence="1 2">JCM 16114</strain>
    </source>
</reference>
<comment type="caution">
    <text evidence="1">The sequence shown here is derived from an EMBL/GenBank/DDBJ whole genome shotgun (WGS) entry which is preliminary data.</text>
</comment>